<proteinExistence type="inferred from homology"/>
<keyword evidence="3" id="KW-0830">Ubiquinone</keyword>
<dbReference type="GO" id="GO:0050136">
    <property type="term" value="F:NADH dehydrogenase (quinone) (non-electrogenic) activity"/>
    <property type="evidence" value="ECO:0007669"/>
    <property type="project" value="UniProtKB-UniRule"/>
</dbReference>
<dbReference type="NCBIfam" id="NF004730">
    <property type="entry name" value="PRK06074.1-1"/>
    <property type="match status" value="1"/>
</dbReference>
<comment type="subcellular location">
    <subcellularLocation>
        <location evidence="3">Cell membrane</location>
        <topology evidence="3">Peripheral membrane protein</topology>
        <orientation evidence="3">Cytoplasmic side</orientation>
    </subcellularLocation>
</comment>
<dbReference type="Proteomes" id="UP000193396">
    <property type="component" value="Unassembled WGS sequence"/>
</dbReference>
<keyword evidence="3 4" id="KW-1278">Translocase</keyword>
<keyword evidence="7" id="KW-0560">Oxidoreductase</keyword>
<comment type="function">
    <text evidence="3">NDH-1 shuttles electrons from NADH, via FMN and iron-sulfur (Fe-S) centers, to quinones in the respiratory chain. The immediate electron acceptor for the enzyme in this species is believed to be ubiquinone. Couples the redox reaction to proton translocation (for every two electrons transferred, four hydrogen ions are translocated across the cytoplasmic membrane), and thus conserves the redox energy in a proton gradient.</text>
</comment>
<dbReference type="GO" id="GO:0005886">
    <property type="term" value="C:plasma membrane"/>
    <property type="evidence" value="ECO:0007669"/>
    <property type="project" value="UniProtKB-SubCell"/>
</dbReference>
<dbReference type="NCBIfam" id="NF004733">
    <property type="entry name" value="PRK06074.1-5"/>
    <property type="match status" value="1"/>
</dbReference>
<keyword evidence="8" id="KW-1185">Reference proteome</keyword>
<dbReference type="EC" id="7.1.1.-" evidence="3"/>
<dbReference type="NCBIfam" id="TIGR01961">
    <property type="entry name" value="NuoC_fam"/>
    <property type="match status" value="1"/>
</dbReference>
<evidence type="ECO:0000259" key="6">
    <source>
        <dbReference type="Pfam" id="PF00329"/>
    </source>
</evidence>
<comment type="subunit">
    <text evidence="3">NDH-1 is composed of 14 different subunits. Subunits NuoB, C, D, E, F, and G constitute the peripheral sector of the complex.</text>
</comment>
<dbReference type="STRING" id="1293890.TALK_07605"/>
<keyword evidence="2 3" id="KW-0813">Transport</keyword>
<dbReference type="GO" id="GO:0008137">
    <property type="term" value="F:NADH dehydrogenase (ubiquinone) activity"/>
    <property type="evidence" value="ECO:0007669"/>
    <property type="project" value="InterPro"/>
</dbReference>
<dbReference type="EMBL" id="JFKB01000004">
    <property type="protein sequence ID" value="OSQ48792.1"/>
    <property type="molecule type" value="Genomic_DNA"/>
</dbReference>
<dbReference type="OrthoDB" id="9803286at2"/>
<evidence type="ECO:0000256" key="5">
    <source>
        <dbReference type="RuleBase" id="RU003582"/>
    </source>
</evidence>
<sequence>MSEVLSDNGAALKDLKDLVVSQFSDNVLETQYRYGELSIVVKRDSILKVLTFLRDDAGCLFKQLIDICGVDYPERAERFDVVYHLLSLKHNLRVRVKVHTDEDTPVPSTVSLFSAANWFEREAWDLYGIFFDNHPDPRRILTDYGFEGHPLRKDFPLTGYVEVRYDDEQKRVVYEPVKLVQDFRNFDFESPWEGIQHVLPGDEKAEDKV</sequence>
<evidence type="ECO:0000313" key="7">
    <source>
        <dbReference type="EMBL" id="OSQ48792.1"/>
    </source>
</evidence>
<dbReference type="PROSITE" id="PS00542">
    <property type="entry name" value="COMPLEX1_30K"/>
    <property type="match status" value="1"/>
</dbReference>
<comment type="similarity">
    <text evidence="1 3 4">Belongs to the complex I 30 kDa subunit family.</text>
</comment>
<evidence type="ECO:0000256" key="2">
    <source>
        <dbReference type="ARBA" id="ARBA00022448"/>
    </source>
</evidence>
<dbReference type="InterPro" id="IPR020396">
    <property type="entry name" value="NADH_UbQ_OxRdtase_CS"/>
</dbReference>
<dbReference type="RefSeq" id="WP_085617505.1">
    <property type="nucleotide sequence ID" value="NZ_JFKB01000004.1"/>
</dbReference>
<keyword evidence="3 5" id="KW-0874">Quinone</keyword>
<keyword evidence="3 4" id="KW-0520">NAD</keyword>
<dbReference type="InterPro" id="IPR037232">
    <property type="entry name" value="NADH_quin_OxRdtase_su_C/D-like"/>
</dbReference>
<reference evidence="7 8" key="1">
    <citation type="submission" date="2014-03" db="EMBL/GenBank/DDBJ databases">
        <title>The draft genome sequence of Thalassospira alkalitolerans JCM 18968.</title>
        <authorList>
            <person name="Lai Q."/>
            <person name="Shao Z."/>
        </authorList>
    </citation>
    <scope>NUCLEOTIDE SEQUENCE [LARGE SCALE GENOMIC DNA]</scope>
    <source>
        <strain evidence="7 8">JCM 18968</strain>
    </source>
</reference>
<name>A0A1Y2LE53_9PROT</name>
<evidence type="ECO:0000256" key="3">
    <source>
        <dbReference type="HAMAP-Rule" id="MF_01357"/>
    </source>
</evidence>
<dbReference type="InterPro" id="IPR001268">
    <property type="entry name" value="NADH_UbQ_OxRdtase_30kDa_su"/>
</dbReference>
<evidence type="ECO:0000256" key="4">
    <source>
        <dbReference type="RuleBase" id="RU003456"/>
    </source>
</evidence>
<organism evidence="7 8">
    <name type="scientific">Thalassospira alkalitolerans</name>
    <dbReference type="NCBI Taxonomy" id="1293890"/>
    <lineage>
        <taxon>Bacteria</taxon>
        <taxon>Pseudomonadati</taxon>
        <taxon>Pseudomonadota</taxon>
        <taxon>Alphaproteobacteria</taxon>
        <taxon>Rhodospirillales</taxon>
        <taxon>Thalassospiraceae</taxon>
        <taxon>Thalassospira</taxon>
    </lineage>
</organism>
<dbReference type="Pfam" id="PF00329">
    <property type="entry name" value="Complex1_30kDa"/>
    <property type="match status" value="1"/>
</dbReference>
<evidence type="ECO:0000256" key="1">
    <source>
        <dbReference type="ARBA" id="ARBA00007569"/>
    </source>
</evidence>
<comment type="caution">
    <text evidence="7">The sequence shown here is derived from an EMBL/GenBank/DDBJ whole genome shotgun (WGS) entry which is preliminary data.</text>
</comment>
<evidence type="ECO:0000313" key="8">
    <source>
        <dbReference type="Proteomes" id="UP000193396"/>
    </source>
</evidence>
<dbReference type="PANTHER" id="PTHR10884:SF14">
    <property type="entry name" value="NADH DEHYDROGENASE [UBIQUINONE] IRON-SULFUR PROTEIN 3, MITOCHONDRIAL"/>
    <property type="match status" value="1"/>
</dbReference>
<dbReference type="SUPFAM" id="SSF143243">
    <property type="entry name" value="Nqo5-like"/>
    <property type="match status" value="1"/>
</dbReference>
<dbReference type="InterPro" id="IPR010218">
    <property type="entry name" value="NADH_DH_suC"/>
</dbReference>
<dbReference type="AlphaFoldDB" id="A0A1Y2LE53"/>
<feature type="domain" description="NADH:ubiquinone oxidoreductase 30kDa subunit" evidence="6">
    <location>
        <begin position="39"/>
        <end position="160"/>
    </location>
</feature>
<accession>A0A1Y2LE53</accession>
<protein>
    <recommendedName>
        <fullName evidence="3">NADH-quinone oxidoreductase subunit C</fullName>
        <ecNumber evidence="3">7.1.1.-</ecNumber>
    </recommendedName>
    <alternativeName>
        <fullName evidence="3">NADH dehydrogenase I subunit C</fullName>
    </alternativeName>
    <alternativeName>
        <fullName evidence="3">NDH-1 subunit C</fullName>
    </alternativeName>
</protein>
<keyword evidence="3" id="KW-0472">Membrane</keyword>
<dbReference type="Gene3D" id="3.30.460.80">
    <property type="entry name" value="NADH:ubiquinone oxidoreductase, 30kDa subunit"/>
    <property type="match status" value="1"/>
</dbReference>
<gene>
    <name evidence="3" type="primary">nuoC</name>
    <name evidence="7" type="ORF">TALK_07605</name>
</gene>
<dbReference type="HAMAP" id="MF_01357">
    <property type="entry name" value="NDH1_NuoC"/>
    <property type="match status" value="1"/>
</dbReference>
<comment type="catalytic activity">
    <reaction evidence="3 5">
        <text>a quinone + NADH + 5 H(+)(in) = a quinol + NAD(+) + 4 H(+)(out)</text>
        <dbReference type="Rhea" id="RHEA:57888"/>
        <dbReference type="ChEBI" id="CHEBI:15378"/>
        <dbReference type="ChEBI" id="CHEBI:24646"/>
        <dbReference type="ChEBI" id="CHEBI:57540"/>
        <dbReference type="ChEBI" id="CHEBI:57945"/>
        <dbReference type="ChEBI" id="CHEBI:132124"/>
    </reaction>
</comment>
<dbReference type="GO" id="GO:0048038">
    <property type="term" value="F:quinone binding"/>
    <property type="evidence" value="ECO:0007669"/>
    <property type="project" value="UniProtKB-KW"/>
</dbReference>
<dbReference type="PANTHER" id="PTHR10884">
    <property type="entry name" value="NADH DEHYDROGENASE UBIQUINONE IRON-SULFUR PROTEIN 3"/>
    <property type="match status" value="1"/>
</dbReference>
<keyword evidence="3" id="KW-1003">Cell membrane</keyword>